<name>A0ABP8XHX0_9PSEU</name>
<dbReference type="InterPro" id="IPR006175">
    <property type="entry name" value="YjgF/YER057c/UK114"/>
</dbReference>
<dbReference type="SUPFAM" id="SSF55298">
    <property type="entry name" value="YjgF-like"/>
    <property type="match status" value="1"/>
</dbReference>
<evidence type="ECO:0000313" key="3">
    <source>
        <dbReference type="Proteomes" id="UP001500325"/>
    </source>
</evidence>
<protein>
    <submittedName>
        <fullName evidence="2">RidA family protein</fullName>
    </submittedName>
</protein>
<organism evidence="2 3">
    <name type="scientific">Pseudonocardia yuanmonensis</name>
    <dbReference type="NCBI Taxonomy" id="1095914"/>
    <lineage>
        <taxon>Bacteria</taxon>
        <taxon>Bacillati</taxon>
        <taxon>Actinomycetota</taxon>
        <taxon>Actinomycetes</taxon>
        <taxon>Pseudonocardiales</taxon>
        <taxon>Pseudonocardiaceae</taxon>
        <taxon>Pseudonocardia</taxon>
    </lineage>
</organism>
<dbReference type="PANTHER" id="PTHR11803">
    <property type="entry name" value="2-IMINOBUTANOATE/2-IMINOPROPANOATE DEAMINASE RIDA"/>
    <property type="match status" value="1"/>
</dbReference>
<gene>
    <name evidence="2" type="ORF">GCM10023215_55070</name>
</gene>
<accession>A0ABP8XHX0</accession>
<dbReference type="Proteomes" id="UP001500325">
    <property type="component" value="Unassembled WGS sequence"/>
</dbReference>
<dbReference type="Gene3D" id="3.30.1330.40">
    <property type="entry name" value="RutC-like"/>
    <property type="match status" value="1"/>
</dbReference>
<keyword evidence="3" id="KW-1185">Reference proteome</keyword>
<evidence type="ECO:0000256" key="1">
    <source>
        <dbReference type="ARBA" id="ARBA00010552"/>
    </source>
</evidence>
<dbReference type="InterPro" id="IPR035959">
    <property type="entry name" value="RutC-like_sf"/>
</dbReference>
<dbReference type="RefSeq" id="WP_345383670.1">
    <property type="nucleotide sequence ID" value="NZ_BAABIC010000024.1"/>
</dbReference>
<reference evidence="3" key="1">
    <citation type="journal article" date="2019" name="Int. J. Syst. Evol. Microbiol.">
        <title>The Global Catalogue of Microorganisms (GCM) 10K type strain sequencing project: providing services to taxonomists for standard genome sequencing and annotation.</title>
        <authorList>
            <consortium name="The Broad Institute Genomics Platform"/>
            <consortium name="The Broad Institute Genome Sequencing Center for Infectious Disease"/>
            <person name="Wu L."/>
            <person name="Ma J."/>
        </authorList>
    </citation>
    <scope>NUCLEOTIDE SEQUENCE [LARGE SCALE GENOMIC DNA]</scope>
    <source>
        <strain evidence="3">JCM 18055</strain>
    </source>
</reference>
<evidence type="ECO:0000313" key="2">
    <source>
        <dbReference type="EMBL" id="GAA4707232.1"/>
    </source>
</evidence>
<dbReference type="PANTHER" id="PTHR11803:SF58">
    <property type="entry name" value="PROTEIN HMF1-RELATED"/>
    <property type="match status" value="1"/>
</dbReference>
<dbReference type="Pfam" id="PF01042">
    <property type="entry name" value="Ribonuc_L-PSP"/>
    <property type="match status" value="1"/>
</dbReference>
<dbReference type="CDD" id="cd00448">
    <property type="entry name" value="YjgF_YER057c_UK114_family"/>
    <property type="match status" value="1"/>
</dbReference>
<comment type="caution">
    <text evidence="2">The sequence shown here is derived from an EMBL/GenBank/DDBJ whole genome shotgun (WGS) entry which is preliminary data.</text>
</comment>
<comment type="similarity">
    <text evidence="1">Belongs to the RutC family.</text>
</comment>
<dbReference type="EMBL" id="BAABIC010000024">
    <property type="protein sequence ID" value="GAA4707232.1"/>
    <property type="molecule type" value="Genomic_DNA"/>
</dbReference>
<proteinExistence type="inferred from homology"/>
<sequence>MIERTNPDIGYLAEEVHTTFSFTQTIKAGNTVYFSGVTPLRGSLADLQVVGEGDMRAQLEWCLEILRRCLAEQGATFHHFVSQTVYTTDMDELAKHADVFAKAFAGEAPSATWLQVERLFHPAQLLEISGIAVLD</sequence>